<evidence type="ECO:0000256" key="10">
    <source>
        <dbReference type="ARBA" id="ARBA00049252"/>
    </source>
</evidence>
<keyword evidence="15" id="KW-1185">Reference proteome</keyword>
<dbReference type="GO" id="GO:0004126">
    <property type="term" value="F:cytidine deaminase activity"/>
    <property type="evidence" value="ECO:0007669"/>
    <property type="project" value="UniProtKB-EC"/>
</dbReference>
<evidence type="ECO:0000256" key="6">
    <source>
        <dbReference type="ARBA" id="ARBA00022723"/>
    </source>
</evidence>
<sequence length="134" mass="14818">MEKIKLMEKAKEASKKAYAPYSKINVGCAIETMEGEIILGANIENRSYGLTICAERTAIFNYVLGKHKGIKALAIYSANVENTLYPCGACRQVMSEFMKKDTPIICYNAKENKIITETLGSLFPGDVLSEIKPD</sequence>
<gene>
    <name evidence="14" type="primary">cdd</name>
    <name evidence="14" type="ORF">WKV44_09050</name>
</gene>
<evidence type="ECO:0000259" key="13">
    <source>
        <dbReference type="PROSITE" id="PS51747"/>
    </source>
</evidence>
<evidence type="ECO:0000313" key="14">
    <source>
        <dbReference type="EMBL" id="MEM5948689.1"/>
    </source>
</evidence>
<dbReference type="NCBIfam" id="NF004064">
    <property type="entry name" value="PRK05578.1"/>
    <property type="match status" value="1"/>
</dbReference>
<organism evidence="14 15">
    <name type="scientific">Rarispira pelagica</name>
    <dbReference type="NCBI Taxonomy" id="3141764"/>
    <lineage>
        <taxon>Bacteria</taxon>
        <taxon>Pseudomonadati</taxon>
        <taxon>Spirochaetota</taxon>
        <taxon>Spirochaetia</taxon>
        <taxon>Winmispirales</taxon>
        <taxon>Winmispiraceae</taxon>
        <taxon>Rarispira</taxon>
    </lineage>
</organism>
<keyword evidence="6 12" id="KW-0479">Metal-binding</keyword>
<dbReference type="InterPro" id="IPR016192">
    <property type="entry name" value="APOBEC/CMP_deaminase_Zn-bd"/>
</dbReference>
<proteinExistence type="inferred from homology"/>
<dbReference type="PANTHER" id="PTHR11644">
    <property type="entry name" value="CYTIDINE DEAMINASE"/>
    <property type="match status" value="1"/>
</dbReference>
<dbReference type="InterPro" id="IPR016193">
    <property type="entry name" value="Cytidine_deaminase-like"/>
</dbReference>
<evidence type="ECO:0000256" key="3">
    <source>
        <dbReference type="ARBA" id="ARBA00006576"/>
    </source>
</evidence>
<accession>A0ABU9UDT4</accession>
<dbReference type="SUPFAM" id="SSF53927">
    <property type="entry name" value="Cytidine deaminase-like"/>
    <property type="match status" value="1"/>
</dbReference>
<dbReference type="RefSeq" id="WP_420070140.1">
    <property type="nucleotide sequence ID" value="NZ_JBCHKQ010000004.1"/>
</dbReference>
<evidence type="ECO:0000256" key="4">
    <source>
        <dbReference type="ARBA" id="ARBA00012783"/>
    </source>
</evidence>
<evidence type="ECO:0000256" key="5">
    <source>
        <dbReference type="ARBA" id="ARBA00018266"/>
    </source>
</evidence>
<dbReference type="InterPro" id="IPR006262">
    <property type="entry name" value="Cyt_deam_tetra"/>
</dbReference>
<evidence type="ECO:0000256" key="2">
    <source>
        <dbReference type="ARBA" id="ARBA00003949"/>
    </source>
</evidence>
<keyword evidence="7 12" id="KW-0378">Hydrolase</keyword>
<dbReference type="Gene3D" id="3.40.140.10">
    <property type="entry name" value="Cytidine Deaminase, domain 2"/>
    <property type="match status" value="1"/>
</dbReference>
<dbReference type="PANTHER" id="PTHR11644:SF2">
    <property type="entry name" value="CYTIDINE DEAMINASE"/>
    <property type="match status" value="1"/>
</dbReference>
<evidence type="ECO:0000256" key="9">
    <source>
        <dbReference type="ARBA" id="ARBA00032005"/>
    </source>
</evidence>
<dbReference type="InterPro" id="IPR050202">
    <property type="entry name" value="Cyt/Deoxycyt_deaminase"/>
</dbReference>
<reference evidence="14 15" key="1">
    <citation type="submission" date="2024-03" db="EMBL/GenBank/DDBJ databases">
        <title>Ignisphaera cupida sp. nov., a hyperthermophilic hydrolytic archaeon from a hot spring of Kamchatka, and proposal of Ignisphaeraceae fam. nov.</title>
        <authorList>
            <person name="Podosokorskaya O.A."/>
            <person name="Elcheninov A.G."/>
            <person name="Maltseva A.I."/>
            <person name="Zayulina K.S."/>
            <person name="Novikov A."/>
            <person name="Merkel A.Y."/>
        </authorList>
    </citation>
    <scope>NUCLEOTIDE SEQUENCE [LARGE SCALE GENOMIC DNA]</scope>
    <source>
        <strain evidence="14 15">38H-sp</strain>
    </source>
</reference>
<keyword evidence="8 12" id="KW-0862">Zinc</keyword>
<feature type="domain" description="CMP/dCMP-type deaminase" evidence="13">
    <location>
        <begin position="1"/>
        <end position="122"/>
    </location>
</feature>
<dbReference type="Proteomes" id="UP001466331">
    <property type="component" value="Unassembled WGS sequence"/>
</dbReference>
<dbReference type="PROSITE" id="PS51747">
    <property type="entry name" value="CYT_DCMP_DEAMINASES_2"/>
    <property type="match status" value="1"/>
</dbReference>
<evidence type="ECO:0000256" key="7">
    <source>
        <dbReference type="ARBA" id="ARBA00022801"/>
    </source>
</evidence>
<dbReference type="Pfam" id="PF00383">
    <property type="entry name" value="dCMP_cyt_deam_1"/>
    <property type="match status" value="1"/>
</dbReference>
<evidence type="ECO:0000313" key="15">
    <source>
        <dbReference type="Proteomes" id="UP001466331"/>
    </source>
</evidence>
<dbReference type="CDD" id="cd01283">
    <property type="entry name" value="cytidine_deaminase"/>
    <property type="match status" value="1"/>
</dbReference>
<dbReference type="NCBIfam" id="TIGR01354">
    <property type="entry name" value="cyt_deam_tetra"/>
    <property type="match status" value="1"/>
</dbReference>
<name>A0ABU9UDT4_9SPIR</name>
<protein>
    <recommendedName>
        <fullName evidence="5 12">Cytidine deaminase</fullName>
        <ecNumber evidence="4 12">3.5.4.5</ecNumber>
    </recommendedName>
    <alternativeName>
        <fullName evidence="9 12">Cytidine aminohydrolase</fullName>
    </alternativeName>
</protein>
<evidence type="ECO:0000256" key="8">
    <source>
        <dbReference type="ARBA" id="ARBA00022833"/>
    </source>
</evidence>
<evidence type="ECO:0000256" key="11">
    <source>
        <dbReference type="ARBA" id="ARBA00049558"/>
    </source>
</evidence>
<dbReference type="EMBL" id="JBCHKQ010000004">
    <property type="protein sequence ID" value="MEM5948689.1"/>
    <property type="molecule type" value="Genomic_DNA"/>
</dbReference>
<dbReference type="EC" id="3.5.4.5" evidence="4 12"/>
<comment type="caution">
    <text evidence="14">The sequence shown here is derived from an EMBL/GenBank/DDBJ whole genome shotgun (WGS) entry which is preliminary data.</text>
</comment>
<dbReference type="InterPro" id="IPR002125">
    <property type="entry name" value="CMP_dCMP_dom"/>
</dbReference>
<dbReference type="PROSITE" id="PS00903">
    <property type="entry name" value="CYT_DCMP_DEAMINASES_1"/>
    <property type="match status" value="1"/>
</dbReference>
<comment type="catalytic activity">
    <reaction evidence="10 12">
        <text>2'-deoxycytidine + H2O + H(+) = 2'-deoxyuridine + NH4(+)</text>
        <dbReference type="Rhea" id="RHEA:13433"/>
        <dbReference type="ChEBI" id="CHEBI:15377"/>
        <dbReference type="ChEBI" id="CHEBI:15378"/>
        <dbReference type="ChEBI" id="CHEBI:15698"/>
        <dbReference type="ChEBI" id="CHEBI:16450"/>
        <dbReference type="ChEBI" id="CHEBI:28938"/>
        <dbReference type="EC" id="3.5.4.5"/>
    </reaction>
</comment>
<evidence type="ECO:0000256" key="1">
    <source>
        <dbReference type="ARBA" id="ARBA00001947"/>
    </source>
</evidence>
<comment type="catalytic activity">
    <reaction evidence="11 12">
        <text>cytidine + H2O + H(+) = uridine + NH4(+)</text>
        <dbReference type="Rhea" id="RHEA:16069"/>
        <dbReference type="ChEBI" id="CHEBI:15377"/>
        <dbReference type="ChEBI" id="CHEBI:15378"/>
        <dbReference type="ChEBI" id="CHEBI:16704"/>
        <dbReference type="ChEBI" id="CHEBI:17562"/>
        <dbReference type="ChEBI" id="CHEBI:28938"/>
        <dbReference type="EC" id="3.5.4.5"/>
    </reaction>
</comment>
<comment type="similarity">
    <text evidence="3 12">Belongs to the cytidine and deoxycytidylate deaminase family.</text>
</comment>
<evidence type="ECO:0000256" key="12">
    <source>
        <dbReference type="RuleBase" id="RU364006"/>
    </source>
</evidence>
<comment type="function">
    <text evidence="2 12">This enzyme scavenges exogenous and endogenous cytidine and 2'-deoxycytidine for UMP synthesis.</text>
</comment>
<comment type="cofactor">
    <cofactor evidence="1 12">
        <name>Zn(2+)</name>
        <dbReference type="ChEBI" id="CHEBI:29105"/>
    </cofactor>
</comment>